<evidence type="ECO:0000256" key="3">
    <source>
        <dbReference type="ARBA" id="ARBA00022538"/>
    </source>
</evidence>
<dbReference type="PANTHER" id="PTHR43833:SF5">
    <property type="entry name" value="TRK SYSTEM POTASSIUM UPTAKE PROTEIN TRKA"/>
    <property type="match status" value="1"/>
</dbReference>
<keyword evidence="3" id="KW-0633">Potassium transport</keyword>
<dbReference type="NCBIfam" id="NF007031">
    <property type="entry name" value="PRK09496.1-2"/>
    <property type="match status" value="1"/>
</dbReference>
<dbReference type="InterPro" id="IPR050721">
    <property type="entry name" value="Trk_Ktr_HKT_K-transport"/>
</dbReference>
<evidence type="ECO:0000259" key="7">
    <source>
        <dbReference type="PROSITE" id="PS51201"/>
    </source>
</evidence>
<keyword evidence="10" id="KW-1185">Reference proteome</keyword>
<gene>
    <name evidence="9" type="ORF">A6A05_03940</name>
</gene>
<dbReference type="SUPFAM" id="SSF116726">
    <property type="entry name" value="TrkA C-terminal domain-like"/>
    <property type="match status" value="2"/>
</dbReference>
<evidence type="ECO:0000313" key="9">
    <source>
        <dbReference type="EMBL" id="OAN46385.1"/>
    </source>
</evidence>
<dbReference type="NCBIfam" id="NF007041">
    <property type="entry name" value="PRK09496.3-4"/>
    <property type="match status" value="1"/>
</dbReference>
<dbReference type="EMBL" id="LWQU01000174">
    <property type="protein sequence ID" value="OAN46385.1"/>
    <property type="molecule type" value="Genomic_DNA"/>
</dbReference>
<evidence type="ECO:0000313" key="10">
    <source>
        <dbReference type="Proteomes" id="UP000078543"/>
    </source>
</evidence>
<dbReference type="PROSITE" id="PS51202">
    <property type="entry name" value="RCK_C"/>
    <property type="match status" value="2"/>
</dbReference>
<dbReference type="InterPro" id="IPR006037">
    <property type="entry name" value="RCK_C"/>
</dbReference>
<evidence type="ECO:0000256" key="4">
    <source>
        <dbReference type="ARBA" id="ARBA00022958"/>
    </source>
</evidence>
<feature type="domain" description="RCK N-terminal" evidence="7">
    <location>
        <begin position="233"/>
        <end position="352"/>
    </location>
</feature>
<protein>
    <recommendedName>
        <fullName evidence="1">Trk system potassium uptake protein TrkA</fullName>
    </recommendedName>
</protein>
<proteinExistence type="predicted"/>
<evidence type="ECO:0000256" key="2">
    <source>
        <dbReference type="ARBA" id="ARBA00022448"/>
    </source>
</evidence>
<dbReference type="NCBIfam" id="NF007030">
    <property type="entry name" value="PRK09496.1-1"/>
    <property type="match status" value="1"/>
</dbReference>
<dbReference type="Gene3D" id="3.30.70.1450">
    <property type="entry name" value="Regulator of K+ conductance, C-terminal domain"/>
    <property type="match status" value="2"/>
</dbReference>
<dbReference type="PROSITE" id="PS51201">
    <property type="entry name" value="RCK_N"/>
    <property type="match status" value="2"/>
</dbReference>
<dbReference type="OrthoDB" id="9775180at2"/>
<evidence type="ECO:0000256" key="1">
    <source>
        <dbReference type="ARBA" id="ARBA00017378"/>
    </source>
</evidence>
<name>A0A178MEE6_9PROT</name>
<dbReference type="Gene3D" id="3.40.50.720">
    <property type="entry name" value="NAD(P)-binding Rossmann-like Domain"/>
    <property type="match status" value="2"/>
</dbReference>
<keyword evidence="6" id="KW-0406">Ion transport</keyword>
<evidence type="ECO:0000256" key="6">
    <source>
        <dbReference type="ARBA" id="ARBA00023065"/>
    </source>
</evidence>
<dbReference type="STRING" id="1437059.A6A05_03940"/>
<dbReference type="InterPro" id="IPR036291">
    <property type="entry name" value="NAD(P)-bd_dom_sf"/>
</dbReference>
<dbReference type="Pfam" id="PF02254">
    <property type="entry name" value="TrkA_N"/>
    <property type="match status" value="2"/>
</dbReference>
<dbReference type="InterPro" id="IPR006036">
    <property type="entry name" value="K_uptake_TrkA"/>
</dbReference>
<reference evidence="9 10" key="1">
    <citation type="submission" date="2016-04" db="EMBL/GenBank/DDBJ databases">
        <title>Draft genome sequence of freshwater magnetotactic bacteria Magnetospirillum marisnigri SP-1 and Magnetospirillum moscoviense BB-1.</title>
        <authorList>
            <person name="Koziaeva V."/>
            <person name="Dziuba M.V."/>
            <person name="Ivanov T.M."/>
            <person name="Kuznetsov B."/>
            <person name="Grouzdev D.S."/>
        </authorList>
    </citation>
    <scope>NUCLEOTIDE SEQUENCE [LARGE SCALE GENOMIC DNA]</scope>
    <source>
        <strain evidence="9 10">BB-1</strain>
    </source>
</reference>
<keyword evidence="5" id="KW-0520">NAD</keyword>
<dbReference type="AlphaFoldDB" id="A0A178MEE6"/>
<keyword evidence="4" id="KW-0630">Potassium</keyword>
<dbReference type="InterPro" id="IPR036721">
    <property type="entry name" value="RCK_C_sf"/>
</dbReference>
<organism evidence="9 10">
    <name type="scientific">Magnetospirillum moscoviense</name>
    <dbReference type="NCBI Taxonomy" id="1437059"/>
    <lineage>
        <taxon>Bacteria</taxon>
        <taxon>Pseudomonadati</taxon>
        <taxon>Pseudomonadota</taxon>
        <taxon>Alphaproteobacteria</taxon>
        <taxon>Rhodospirillales</taxon>
        <taxon>Rhodospirillaceae</taxon>
        <taxon>Magnetospirillum</taxon>
    </lineage>
</organism>
<dbReference type="NCBIfam" id="NF007032">
    <property type="entry name" value="PRK09496.1-4"/>
    <property type="match status" value="1"/>
</dbReference>
<dbReference type="Pfam" id="PF02080">
    <property type="entry name" value="TrkA_C"/>
    <property type="match status" value="2"/>
</dbReference>
<dbReference type="NCBIfam" id="NF007039">
    <property type="entry name" value="PRK09496.3-2"/>
    <property type="match status" value="1"/>
</dbReference>
<dbReference type="PANTHER" id="PTHR43833">
    <property type="entry name" value="POTASSIUM CHANNEL PROTEIN 2-RELATED-RELATED"/>
    <property type="match status" value="1"/>
</dbReference>
<accession>A0A178MEE6</accession>
<dbReference type="RefSeq" id="WP_068503707.1">
    <property type="nucleotide sequence ID" value="NZ_LWQU01000174.1"/>
</dbReference>
<dbReference type="PRINTS" id="PR00335">
    <property type="entry name" value="KUPTAKETRKA"/>
</dbReference>
<dbReference type="Proteomes" id="UP000078543">
    <property type="component" value="Unassembled WGS sequence"/>
</dbReference>
<sequence length="458" mass="49661">MKVIVCGAGQVGFNIAHYLAGESNDVTVIDQRPDLIRKITDTLDVQAILGHASHPSVLEQAGAGDADMIIAVTHADEVNMVACQVAHSLFNVPTKIARVRAQTYLQPMWSTLFTRDHMPIDVIISPEIEVARAITRRLEVPGAIDVIPMAGDKVRLIGVRCDLQTPLINTPLRQLTVLFPDLNIVVVGIVRDGRAIVPSPEDQMLDGDEVYFVVDTLHVPRALSAFGREDQEARRIIIFGGGNVGLFLAQQLEEEFPAASIKVIEADKERAEFVAKSLNRAVVLNGDVLDPEILNEAGVSHAEAVVSATNDDETNILASLLAKRYGARRSMTLINKTTYSALMGPLGIDVVVSPRTITVSNILQHVRRGRIHAVHSLHEGFGELIEADALETSSLVGKPLKEVKLPTGVLLGAVVRGGTVISPRGNTIIQSGDRVVLFAAAESVKKVEKMFSVRLEYF</sequence>
<comment type="caution">
    <text evidence="9">The sequence shown here is derived from an EMBL/GenBank/DDBJ whole genome shotgun (WGS) entry which is preliminary data.</text>
</comment>
<feature type="domain" description="RCK C-terminal" evidence="8">
    <location>
        <begin position="372"/>
        <end position="453"/>
    </location>
</feature>
<evidence type="ECO:0000259" key="8">
    <source>
        <dbReference type="PROSITE" id="PS51202"/>
    </source>
</evidence>
<feature type="domain" description="RCK N-terminal" evidence="7">
    <location>
        <begin position="1"/>
        <end position="124"/>
    </location>
</feature>
<dbReference type="GO" id="GO:0015079">
    <property type="term" value="F:potassium ion transmembrane transporter activity"/>
    <property type="evidence" value="ECO:0007669"/>
    <property type="project" value="InterPro"/>
</dbReference>
<dbReference type="InterPro" id="IPR003148">
    <property type="entry name" value="RCK_N"/>
</dbReference>
<feature type="domain" description="RCK C-terminal" evidence="8">
    <location>
        <begin position="144"/>
        <end position="229"/>
    </location>
</feature>
<evidence type="ECO:0000256" key="5">
    <source>
        <dbReference type="ARBA" id="ARBA00023027"/>
    </source>
</evidence>
<dbReference type="SUPFAM" id="SSF51735">
    <property type="entry name" value="NAD(P)-binding Rossmann-fold domains"/>
    <property type="match status" value="2"/>
</dbReference>
<keyword evidence="2" id="KW-0813">Transport</keyword>
<dbReference type="GO" id="GO:0005886">
    <property type="term" value="C:plasma membrane"/>
    <property type="evidence" value="ECO:0007669"/>
    <property type="project" value="InterPro"/>
</dbReference>